<organism evidence="2 3">
    <name type="scientific">Eikenella corrodens</name>
    <dbReference type="NCBI Taxonomy" id="539"/>
    <lineage>
        <taxon>Bacteria</taxon>
        <taxon>Pseudomonadati</taxon>
        <taxon>Pseudomonadota</taxon>
        <taxon>Betaproteobacteria</taxon>
        <taxon>Neisseriales</taxon>
        <taxon>Neisseriaceae</taxon>
        <taxon>Eikenella</taxon>
    </lineage>
</organism>
<name>A0A3S9SHB8_EIKCO</name>
<dbReference type="Proteomes" id="UP000282435">
    <property type="component" value="Chromosome"/>
</dbReference>
<protein>
    <submittedName>
        <fullName evidence="2">Uncharacterized protein</fullName>
    </submittedName>
</protein>
<dbReference type="EMBL" id="CP034670">
    <property type="protein sequence ID" value="AZR58848.1"/>
    <property type="molecule type" value="Genomic_DNA"/>
</dbReference>
<evidence type="ECO:0000256" key="1">
    <source>
        <dbReference type="SAM" id="Phobius"/>
    </source>
</evidence>
<feature type="transmembrane region" description="Helical" evidence="1">
    <location>
        <begin position="58"/>
        <end position="75"/>
    </location>
</feature>
<feature type="transmembrane region" description="Helical" evidence="1">
    <location>
        <begin position="108"/>
        <end position="134"/>
    </location>
</feature>
<accession>A0A3S9SHB8</accession>
<proteinExistence type="predicted"/>
<evidence type="ECO:0000313" key="3">
    <source>
        <dbReference type="Proteomes" id="UP000282435"/>
    </source>
</evidence>
<keyword evidence="1" id="KW-0812">Transmembrane</keyword>
<dbReference type="RefSeq" id="WP_126982451.1">
    <property type="nucleotide sequence ID" value="NZ_CP034670.1"/>
</dbReference>
<keyword evidence="1" id="KW-1133">Transmembrane helix</keyword>
<evidence type="ECO:0000313" key="2">
    <source>
        <dbReference type="EMBL" id="AZR58848.1"/>
    </source>
</evidence>
<feature type="transmembrane region" description="Helical" evidence="1">
    <location>
        <begin position="82"/>
        <end position="102"/>
    </location>
</feature>
<dbReference type="AlphaFoldDB" id="A0A3S9SHB8"/>
<sequence>MPTVPANTGLRLAACPLQFQLALMRPVSRKTTSAPCRLPLLIGGGHTPIRNMDFLSELLLRLVFLPIEALLEWVLESAFKRYLKLAAGLIGLFTLLFLALARRHFGTLVWYAWLLAPMAAMLCALPLIGIWHVVGRLCFRPHPSAQPPKQGKRRKR</sequence>
<reference evidence="2 3" key="1">
    <citation type="submission" date="2018-12" db="EMBL/GenBank/DDBJ databases">
        <title>Genome sequencing of Eikenella corrodens KCOM 3110 (= JS217).</title>
        <authorList>
            <person name="Koo J.-K."/>
            <person name="Park S.-N."/>
            <person name="Lim Y.K."/>
        </authorList>
    </citation>
    <scope>NUCLEOTIDE SEQUENCE [LARGE SCALE GENOMIC DNA]</scope>
    <source>
        <strain evidence="2 3">KCOM 3110</strain>
    </source>
</reference>
<gene>
    <name evidence="2" type="ORF">ELB75_01570</name>
</gene>
<keyword evidence="1" id="KW-0472">Membrane</keyword>